<sequence>DLNKFLNECDKKFNLGVSFENTLTTELELQEKLQQSESILGSRILRNDDEVVEVEETHLISKLIDEYISTIERQKDLREKTIIEYRNTLETMVEIIGDFPIHKLSQKHGRLVSTTLEKLPPRRKSSSRFKTKTVQEIVKMDVSNPMDARTVNKLIQRCSTWLNWVVRNGYYEGVNIFHGKSIPSKNRKDAPTRELFSNEQLKLIFNVENYSKKTLNSTSPCKYVFYWVSIFGLYHGLRLQEICQLHMNDIYPLNKLWVIDINEKTTDKKLKTKNAKRIIPLHQTLIDLGFLDYFHILEKKGKERLFHELTLGRDGYTKNPSRYFNDYLRELKIKTPMNKYDFHSFRHTCNNALIQKDVIEEHRNDYL</sequence>
<evidence type="ECO:0000256" key="1">
    <source>
        <dbReference type="ARBA" id="ARBA00023125"/>
    </source>
</evidence>
<dbReference type="GO" id="GO:0003677">
    <property type="term" value="F:DNA binding"/>
    <property type="evidence" value="ECO:0007669"/>
    <property type="project" value="UniProtKB-KW"/>
</dbReference>
<dbReference type="InterPro" id="IPR010998">
    <property type="entry name" value="Integrase_recombinase_N"/>
</dbReference>
<dbReference type="AlphaFoldDB" id="A0A382NHZ8"/>
<dbReference type="InterPro" id="IPR050090">
    <property type="entry name" value="Tyrosine_recombinase_XerCD"/>
</dbReference>
<dbReference type="Gene3D" id="1.10.443.10">
    <property type="entry name" value="Intergrase catalytic core"/>
    <property type="match status" value="1"/>
</dbReference>
<dbReference type="InterPro" id="IPR011010">
    <property type="entry name" value="DNA_brk_join_enz"/>
</dbReference>
<feature type="domain" description="Tyr recombinase" evidence="3">
    <location>
        <begin position="191"/>
        <end position="367"/>
    </location>
</feature>
<dbReference type="PANTHER" id="PTHR30349:SF41">
    <property type="entry name" value="INTEGRASE_RECOMBINASE PROTEIN MJ0367-RELATED"/>
    <property type="match status" value="1"/>
</dbReference>
<dbReference type="CDD" id="cd01184">
    <property type="entry name" value="INT_C_like_1"/>
    <property type="match status" value="1"/>
</dbReference>
<dbReference type="GO" id="GO:0015074">
    <property type="term" value="P:DNA integration"/>
    <property type="evidence" value="ECO:0007669"/>
    <property type="project" value="InterPro"/>
</dbReference>
<evidence type="ECO:0000259" key="3">
    <source>
        <dbReference type="PROSITE" id="PS51898"/>
    </source>
</evidence>
<dbReference type="Gene3D" id="1.10.150.130">
    <property type="match status" value="1"/>
</dbReference>
<dbReference type="PANTHER" id="PTHR30349">
    <property type="entry name" value="PHAGE INTEGRASE-RELATED"/>
    <property type="match status" value="1"/>
</dbReference>
<feature type="non-terminal residue" evidence="4">
    <location>
        <position position="367"/>
    </location>
</feature>
<dbReference type="EMBL" id="UINC01100622">
    <property type="protein sequence ID" value="SVC60819.1"/>
    <property type="molecule type" value="Genomic_DNA"/>
</dbReference>
<protein>
    <recommendedName>
        <fullName evidence="3">Tyr recombinase domain-containing protein</fullName>
    </recommendedName>
</protein>
<gene>
    <name evidence="4" type="ORF">METZ01_LOCUS313673</name>
</gene>
<dbReference type="PROSITE" id="PS51898">
    <property type="entry name" value="TYR_RECOMBINASE"/>
    <property type="match status" value="1"/>
</dbReference>
<name>A0A382NHZ8_9ZZZZ</name>
<dbReference type="Pfam" id="PF00589">
    <property type="entry name" value="Phage_integrase"/>
    <property type="match status" value="1"/>
</dbReference>
<accession>A0A382NHZ8</accession>
<organism evidence="4">
    <name type="scientific">marine metagenome</name>
    <dbReference type="NCBI Taxonomy" id="408172"/>
    <lineage>
        <taxon>unclassified sequences</taxon>
        <taxon>metagenomes</taxon>
        <taxon>ecological metagenomes</taxon>
    </lineage>
</organism>
<proteinExistence type="predicted"/>
<dbReference type="GO" id="GO:0006310">
    <property type="term" value="P:DNA recombination"/>
    <property type="evidence" value="ECO:0007669"/>
    <property type="project" value="UniProtKB-KW"/>
</dbReference>
<feature type="non-terminal residue" evidence="4">
    <location>
        <position position="1"/>
    </location>
</feature>
<dbReference type="SUPFAM" id="SSF56349">
    <property type="entry name" value="DNA breaking-rejoining enzymes"/>
    <property type="match status" value="1"/>
</dbReference>
<dbReference type="InterPro" id="IPR002104">
    <property type="entry name" value="Integrase_catalytic"/>
</dbReference>
<reference evidence="4" key="1">
    <citation type="submission" date="2018-05" db="EMBL/GenBank/DDBJ databases">
        <authorList>
            <person name="Lanie J.A."/>
            <person name="Ng W.-L."/>
            <person name="Kazmierczak K.M."/>
            <person name="Andrzejewski T.M."/>
            <person name="Davidsen T.M."/>
            <person name="Wayne K.J."/>
            <person name="Tettelin H."/>
            <person name="Glass J.I."/>
            <person name="Rusch D."/>
            <person name="Podicherti R."/>
            <person name="Tsui H.-C.T."/>
            <person name="Winkler M.E."/>
        </authorList>
    </citation>
    <scope>NUCLEOTIDE SEQUENCE</scope>
</reference>
<evidence type="ECO:0000256" key="2">
    <source>
        <dbReference type="ARBA" id="ARBA00023172"/>
    </source>
</evidence>
<keyword evidence="2" id="KW-0233">DNA recombination</keyword>
<evidence type="ECO:0000313" key="4">
    <source>
        <dbReference type="EMBL" id="SVC60819.1"/>
    </source>
</evidence>
<dbReference type="InterPro" id="IPR013762">
    <property type="entry name" value="Integrase-like_cat_sf"/>
</dbReference>
<keyword evidence="1" id="KW-0238">DNA-binding</keyword>